<protein>
    <recommendedName>
        <fullName evidence="4">RRM domain-containing protein</fullName>
    </recommendedName>
</protein>
<dbReference type="PROSITE" id="PS50102">
    <property type="entry name" value="RRM"/>
    <property type="match status" value="1"/>
</dbReference>
<dbReference type="AlphaFoldDB" id="A0A0C9N176"/>
<dbReference type="InterPro" id="IPR012677">
    <property type="entry name" value="Nucleotide-bd_a/b_plait_sf"/>
</dbReference>
<dbReference type="STRING" id="91626.A0A0C9N176"/>
<keyword evidence="1 2" id="KW-0694">RNA-binding</keyword>
<name>A0A0C9N176_9FUNG</name>
<feature type="domain" description="RRM" evidence="4">
    <location>
        <begin position="105"/>
        <end position="182"/>
    </location>
</feature>
<evidence type="ECO:0000313" key="5">
    <source>
        <dbReference type="EMBL" id="GAN08313.1"/>
    </source>
</evidence>
<gene>
    <name evidence="5" type="ORF">MAM1_0199c07822</name>
</gene>
<dbReference type="InterPro" id="IPR035979">
    <property type="entry name" value="RBD_domain_sf"/>
</dbReference>
<feature type="compositionally biased region" description="Basic and acidic residues" evidence="3">
    <location>
        <begin position="1"/>
        <end position="18"/>
    </location>
</feature>
<keyword evidence="6" id="KW-1185">Reference proteome</keyword>
<feature type="region of interest" description="Disordered" evidence="3">
    <location>
        <begin position="180"/>
        <end position="229"/>
    </location>
</feature>
<evidence type="ECO:0000256" key="2">
    <source>
        <dbReference type="PROSITE-ProRule" id="PRU00176"/>
    </source>
</evidence>
<dbReference type="SMART" id="SM00360">
    <property type="entry name" value="RRM"/>
    <property type="match status" value="1"/>
</dbReference>
<dbReference type="SUPFAM" id="SSF54928">
    <property type="entry name" value="RNA-binding domain, RBD"/>
    <property type="match status" value="1"/>
</dbReference>
<organism evidence="5">
    <name type="scientific">Mucor ambiguus</name>
    <dbReference type="NCBI Taxonomy" id="91626"/>
    <lineage>
        <taxon>Eukaryota</taxon>
        <taxon>Fungi</taxon>
        <taxon>Fungi incertae sedis</taxon>
        <taxon>Mucoromycota</taxon>
        <taxon>Mucoromycotina</taxon>
        <taxon>Mucoromycetes</taxon>
        <taxon>Mucorales</taxon>
        <taxon>Mucorineae</taxon>
        <taxon>Mucoraceae</taxon>
        <taxon>Mucor</taxon>
    </lineage>
</organism>
<sequence>MAAEKKLSKREKKAEAFKKRAKKPQFSEEMAVPASDEIPETPAVQEEKTDKKKEPVADTTTTTAAAPKRKAGESIDVPVEGATDEPHKKKNRRSKKSSNMEGSRYIVFVGNLPYTTTKEDLEKHFESAGGIKSVRLLTDKATGKPKGFAFMEFENSKDLNKALAFHHTFFKKRQINVELTAGGGGSKSDARKEKLKIKNERLAEERTKKHEEMKGRAAPESSYKIDIPQ</sequence>
<evidence type="ECO:0000256" key="1">
    <source>
        <dbReference type="ARBA" id="ARBA00022884"/>
    </source>
</evidence>
<dbReference type="Proteomes" id="UP000053815">
    <property type="component" value="Unassembled WGS sequence"/>
</dbReference>
<dbReference type="PANTHER" id="PTHR23236">
    <property type="entry name" value="EUKARYOTIC TRANSLATION INITIATION FACTOR 4B/4H"/>
    <property type="match status" value="1"/>
</dbReference>
<dbReference type="InterPro" id="IPR000504">
    <property type="entry name" value="RRM_dom"/>
</dbReference>
<dbReference type="GO" id="GO:0042274">
    <property type="term" value="P:ribosomal small subunit biogenesis"/>
    <property type="evidence" value="ECO:0007669"/>
    <property type="project" value="TreeGrafter"/>
</dbReference>
<reference evidence="5" key="1">
    <citation type="submission" date="2014-09" db="EMBL/GenBank/DDBJ databases">
        <title>Draft genome sequence of an oleaginous Mucoromycotina fungus Mucor ambiguus NBRC6742.</title>
        <authorList>
            <person name="Takeda I."/>
            <person name="Yamane N."/>
            <person name="Morita T."/>
            <person name="Tamano K."/>
            <person name="Machida M."/>
            <person name="Baker S."/>
            <person name="Koike H."/>
        </authorList>
    </citation>
    <scope>NUCLEOTIDE SEQUENCE</scope>
    <source>
        <strain evidence="5">NBRC 6742</strain>
    </source>
</reference>
<dbReference type="GO" id="GO:0019843">
    <property type="term" value="F:rRNA binding"/>
    <property type="evidence" value="ECO:0007669"/>
    <property type="project" value="TreeGrafter"/>
</dbReference>
<dbReference type="OrthoDB" id="439808at2759"/>
<dbReference type="EMBL" id="DF836488">
    <property type="protein sequence ID" value="GAN08313.1"/>
    <property type="molecule type" value="Genomic_DNA"/>
</dbReference>
<evidence type="ECO:0000256" key="3">
    <source>
        <dbReference type="SAM" id="MobiDB-lite"/>
    </source>
</evidence>
<evidence type="ECO:0000259" key="4">
    <source>
        <dbReference type="PROSITE" id="PS50102"/>
    </source>
</evidence>
<feature type="compositionally biased region" description="Basic and acidic residues" evidence="3">
    <location>
        <begin position="188"/>
        <end position="217"/>
    </location>
</feature>
<dbReference type="GO" id="GO:0005730">
    <property type="term" value="C:nucleolus"/>
    <property type="evidence" value="ECO:0007669"/>
    <property type="project" value="TreeGrafter"/>
</dbReference>
<evidence type="ECO:0000313" key="6">
    <source>
        <dbReference type="Proteomes" id="UP000053815"/>
    </source>
</evidence>
<feature type="region of interest" description="Disordered" evidence="3">
    <location>
        <begin position="1"/>
        <end position="102"/>
    </location>
</feature>
<dbReference type="PANTHER" id="PTHR23236:SF51">
    <property type="entry name" value="NUCLEOLAR PROTEIN 6"/>
    <property type="match status" value="1"/>
</dbReference>
<feature type="compositionally biased region" description="Basic and acidic residues" evidence="3">
    <location>
        <begin position="45"/>
        <end position="56"/>
    </location>
</feature>
<proteinExistence type="predicted"/>
<dbReference type="CDD" id="cd12400">
    <property type="entry name" value="RRM_Nop6"/>
    <property type="match status" value="1"/>
</dbReference>
<accession>A0A0C9N176</accession>
<dbReference type="Gene3D" id="3.30.70.330">
    <property type="match status" value="1"/>
</dbReference>
<dbReference type="Pfam" id="PF00076">
    <property type="entry name" value="RRM_1"/>
    <property type="match status" value="1"/>
</dbReference>
<dbReference type="InterPro" id="IPR034228">
    <property type="entry name" value="Nop6_RRM"/>
</dbReference>